<feature type="region of interest" description="Disordered" evidence="1">
    <location>
        <begin position="1"/>
        <end position="78"/>
    </location>
</feature>
<accession>A0A6J4KEK2</accession>
<reference evidence="2" key="1">
    <citation type="submission" date="2020-02" db="EMBL/GenBank/DDBJ databases">
        <authorList>
            <person name="Meier V. D."/>
        </authorList>
    </citation>
    <scope>NUCLEOTIDE SEQUENCE</scope>
    <source>
        <strain evidence="2">AVDCRST_MAG89</strain>
    </source>
</reference>
<evidence type="ECO:0000256" key="1">
    <source>
        <dbReference type="SAM" id="MobiDB-lite"/>
    </source>
</evidence>
<organism evidence="2">
    <name type="scientific">uncultured Gemmatimonadota bacterium</name>
    <dbReference type="NCBI Taxonomy" id="203437"/>
    <lineage>
        <taxon>Bacteria</taxon>
        <taxon>Pseudomonadati</taxon>
        <taxon>Gemmatimonadota</taxon>
        <taxon>environmental samples</taxon>
    </lineage>
</organism>
<sequence length="78" mass="8306">AAGSDGRGRDHVEPGGGVRGAFGGWKERGGARGGHASLPRDRHPHRRRAERGAGAARRLGRRPGRRRPGEGDRRRGGV</sequence>
<dbReference type="EMBL" id="CADCTV010000132">
    <property type="protein sequence ID" value="CAA9302823.1"/>
    <property type="molecule type" value="Genomic_DNA"/>
</dbReference>
<protein>
    <submittedName>
        <fullName evidence="2">Uncharacterized protein</fullName>
    </submittedName>
</protein>
<feature type="compositionally biased region" description="Basic and acidic residues" evidence="1">
    <location>
        <begin position="1"/>
        <end position="13"/>
    </location>
</feature>
<proteinExistence type="predicted"/>
<evidence type="ECO:0000313" key="2">
    <source>
        <dbReference type="EMBL" id="CAA9302823.1"/>
    </source>
</evidence>
<name>A0A6J4KEK2_9BACT</name>
<gene>
    <name evidence="2" type="ORF">AVDCRST_MAG89-593</name>
</gene>
<dbReference type="AlphaFoldDB" id="A0A6J4KEK2"/>
<feature type="compositionally biased region" description="Basic and acidic residues" evidence="1">
    <location>
        <begin position="67"/>
        <end position="78"/>
    </location>
</feature>
<feature type="non-terminal residue" evidence="2">
    <location>
        <position position="78"/>
    </location>
</feature>
<feature type="non-terminal residue" evidence="2">
    <location>
        <position position="1"/>
    </location>
</feature>
<feature type="compositionally biased region" description="Gly residues" evidence="1">
    <location>
        <begin position="14"/>
        <end position="23"/>
    </location>
</feature>